<dbReference type="SFLD" id="SFLDG01082">
    <property type="entry name" value="B12-binding_domain_containing"/>
    <property type="match status" value="1"/>
</dbReference>
<dbReference type="RefSeq" id="WP_108950165.1">
    <property type="nucleotide sequence ID" value="NZ_CP022187.1"/>
</dbReference>
<dbReference type="InterPro" id="IPR058240">
    <property type="entry name" value="rSAM_sf"/>
</dbReference>
<keyword evidence="2" id="KW-0349">Heme</keyword>
<dbReference type="KEGG" id="acom:CEW83_15640"/>
<dbReference type="GO" id="GO:0005737">
    <property type="term" value="C:cytoplasm"/>
    <property type="evidence" value="ECO:0007669"/>
    <property type="project" value="UniProtKB-SubCell"/>
</dbReference>
<keyword evidence="2" id="KW-0479">Metal-binding</keyword>
<evidence type="ECO:0000256" key="2">
    <source>
        <dbReference type="RuleBase" id="RU364116"/>
    </source>
</evidence>
<accession>A0A2U8GTY6</accession>
<dbReference type="GO" id="GO:0046872">
    <property type="term" value="F:metal ion binding"/>
    <property type="evidence" value="ECO:0007669"/>
    <property type="project" value="UniProtKB-UniRule"/>
</dbReference>
<keyword evidence="2" id="KW-0963">Cytoplasm</keyword>
<keyword evidence="2" id="KW-0408">Iron</keyword>
<keyword evidence="2" id="KW-0143">Chaperone</keyword>
<dbReference type="SFLD" id="SFLDG01065">
    <property type="entry name" value="anaerobic_coproporphyrinogen-I"/>
    <property type="match status" value="1"/>
</dbReference>
<dbReference type="PROSITE" id="PS51918">
    <property type="entry name" value="RADICAL_SAM"/>
    <property type="match status" value="1"/>
</dbReference>
<dbReference type="SUPFAM" id="SSF102114">
    <property type="entry name" value="Radical SAM enzymes"/>
    <property type="match status" value="1"/>
</dbReference>
<dbReference type="GO" id="GO:0006779">
    <property type="term" value="P:porphyrin-containing compound biosynthetic process"/>
    <property type="evidence" value="ECO:0007669"/>
    <property type="project" value="InterPro"/>
</dbReference>
<protein>
    <recommendedName>
        <fullName evidence="2">Heme chaperone HemW</fullName>
    </recommendedName>
</protein>
<dbReference type="InterPro" id="IPR034505">
    <property type="entry name" value="Coproporphyrinogen-III_oxidase"/>
</dbReference>
<dbReference type="PANTHER" id="PTHR13932:SF5">
    <property type="entry name" value="RADICAL S-ADENOSYL METHIONINE DOMAIN-CONTAINING PROTEIN 1, MITOCHONDRIAL"/>
    <property type="match status" value="1"/>
</dbReference>
<comment type="similarity">
    <text evidence="1">Belongs to the anaerobic coproporphyrinogen-III oxidase family. HemW subfamily.</text>
</comment>
<dbReference type="InterPro" id="IPR007197">
    <property type="entry name" value="rSAM"/>
</dbReference>
<dbReference type="InterPro" id="IPR006638">
    <property type="entry name" value="Elp3/MiaA/NifB-like_rSAM"/>
</dbReference>
<dbReference type="Gene3D" id="3.30.750.200">
    <property type="match status" value="1"/>
</dbReference>
<evidence type="ECO:0000256" key="1">
    <source>
        <dbReference type="ARBA" id="ARBA00006100"/>
    </source>
</evidence>
<dbReference type="InterPro" id="IPR004559">
    <property type="entry name" value="HemW-like"/>
</dbReference>
<comment type="function">
    <text evidence="2">Probably acts as a heme chaperone, transferring heme to an unknown acceptor. Binds one molecule of heme per monomer, possibly covalently. Binds 1 [4Fe-4S] cluster. The cluster is coordinated with 3 cysteines and an exchangeable S-adenosyl-L-methionine.</text>
</comment>
<feature type="domain" description="Radical SAM core" evidence="3">
    <location>
        <begin position="28"/>
        <end position="263"/>
    </location>
</feature>
<proteinExistence type="inferred from homology"/>
<dbReference type="SFLD" id="SFLDF00562">
    <property type="entry name" value="HemN-like__clustered_with_heat"/>
    <property type="match status" value="1"/>
</dbReference>
<evidence type="ECO:0000313" key="5">
    <source>
        <dbReference type="Proteomes" id="UP000244930"/>
    </source>
</evidence>
<reference evidence="4 5" key="1">
    <citation type="submission" date="2017-06" db="EMBL/GenBank/DDBJ databases">
        <title>Azoarcus.</title>
        <authorList>
            <person name="Woo J.-H."/>
            <person name="Kim H.-S."/>
        </authorList>
    </citation>
    <scope>NUCLEOTIDE SEQUENCE [LARGE SCALE GENOMIC DNA]</scope>
    <source>
        <strain evidence="4 5">TSPY31</strain>
    </source>
</reference>
<dbReference type="NCBIfam" id="TIGR00539">
    <property type="entry name" value="hemN_rel"/>
    <property type="match status" value="1"/>
</dbReference>
<dbReference type="CDD" id="cd01335">
    <property type="entry name" value="Radical_SAM"/>
    <property type="match status" value="1"/>
</dbReference>
<keyword evidence="2" id="KW-0949">S-adenosyl-L-methionine</keyword>
<dbReference type="AlphaFoldDB" id="A0A2U8GTY6"/>
<name>A0A2U8GTY6_9RHOO</name>
<keyword evidence="2" id="KW-0004">4Fe-4S</keyword>
<dbReference type="SFLD" id="SFLDF00288">
    <property type="entry name" value="HemN-like__clustered_with_nucl"/>
    <property type="match status" value="1"/>
</dbReference>
<sequence length="410" mass="45640">MSERRIIPLAPAPAAVSARPDTIERPQLSASPPLSLYVHFPWCVRKCPYCDFNSHTSRSSDGSLPEDAWLDAVIADVESALPQVWGRRVLSIFIGGGTPSLMSAATLDRLLVALRMRLQLDPMAEITLEANPGTFESERFRDYRAAGINRLSIGIQSFDDTMLKRLGRIHDSGEARRAIDIAQQHFERINLDLMYALPEQTLEGALKDLDTALATGVSHLSCYHLTLEPNTPFAHTPPSLPDDDLSADMQDAIEARLADAGFRHYETSAFARPGQECRHNLNYWAFGDYLGVGPGAHGKLSSHEGIVREMRHKHPGRYLEGAAKGDFIQERRDVGTTELPFEFMMNALRLTDGVPQTLFAERTGLPLASIEAELIDARKRGLLDTANNTLRPTEQGRRFLNDLLQVFLRD</sequence>
<dbReference type="Pfam" id="PF04055">
    <property type="entry name" value="Radical_SAM"/>
    <property type="match status" value="1"/>
</dbReference>
<keyword evidence="2" id="KW-0411">Iron-sulfur</keyword>
<dbReference type="SFLD" id="SFLDS00029">
    <property type="entry name" value="Radical_SAM"/>
    <property type="match status" value="1"/>
</dbReference>
<dbReference type="GO" id="GO:0051539">
    <property type="term" value="F:4 iron, 4 sulfur cluster binding"/>
    <property type="evidence" value="ECO:0007669"/>
    <property type="project" value="UniProtKB-UniRule"/>
</dbReference>
<dbReference type="Pfam" id="PF06969">
    <property type="entry name" value="HemN_C"/>
    <property type="match status" value="1"/>
</dbReference>
<organism evidence="4 5">
    <name type="scientific">Parazoarcus communis</name>
    <dbReference type="NCBI Taxonomy" id="41977"/>
    <lineage>
        <taxon>Bacteria</taxon>
        <taxon>Pseudomonadati</taxon>
        <taxon>Pseudomonadota</taxon>
        <taxon>Betaproteobacteria</taxon>
        <taxon>Rhodocyclales</taxon>
        <taxon>Zoogloeaceae</taxon>
        <taxon>Parazoarcus</taxon>
    </lineage>
</organism>
<dbReference type="Proteomes" id="UP000244930">
    <property type="component" value="Chromosome"/>
</dbReference>
<dbReference type="PANTHER" id="PTHR13932">
    <property type="entry name" value="COPROPORPHYRINIGEN III OXIDASE"/>
    <property type="match status" value="1"/>
</dbReference>
<evidence type="ECO:0000259" key="3">
    <source>
        <dbReference type="PROSITE" id="PS51918"/>
    </source>
</evidence>
<dbReference type="EMBL" id="CP022187">
    <property type="protein sequence ID" value="AWI76466.1"/>
    <property type="molecule type" value="Genomic_DNA"/>
</dbReference>
<dbReference type="InterPro" id="IPR010723">
    <property type="entry name" value="HemN_C"/>
</dbReference>
<keyword evidence="5" id="KW-1185">Reference proteome</keyword>
<comment type="subcellular location">
    <subcellularLocation>
        <location evidence="2">Cytoplasm</location>
    </subcellularLocation>
</comment>
<evidence type="ECO:0000313" key="4">
    <source>
        <dbReference type="EMBL" id="AWI76466.1"/>
    </source>
</evidence>
<dbReference type="SMART" id="SM00729">
    <property type="entry name" value="Elp3"/>
    <property type="match status" value="1"/>
</dbReference>
<gene>
    <name evidence="4" type="ORF">CEW83_15640</name>
</gene>
<dbReference type="GO" id="GO:0004109">
    <property type="term" value="F:coproporphyrinogen oxidase activity"/>
    <property type="evidence" value="ECO:0007669"/>
    <property type="project" value="InterPro"/>
</dbReference>